<protein>
    <recommendedName>
        <fullName evidence="4">DNA replication complex GINS protein SLD5</fullName>
    </recommendedName>
</protein>
<dbReference type="eggNOG" id="KOG3176">
    <property type="taxonomic scope" value="Eukaryota"/>
</dbReference>
<keyword evidence="7" id="KW-1185">Reference proteome</keyword>
<evidence type="ECO:0000256" key="3">
    <source>
        <dbReference type="ARBA" id="ARBA00023242"/>
    </source>
</evidence>
<dbReference type="OrthoDB" id="338231at2759"/>
<accession>S0BED8</accession>
<dbReference type="Proteomes" id="UP000013776">
    <property type="component" value="Unassembled WGS sequence"/>
</dbReference>
<dbReference type="PANTHER" id="PTHR21206:SF0">
    <property type="entry name" value="DNA REPLICATION COMPLEX GINS PROTEIN SLD5"/>
    <property type="match status" value="1"/>
</dbReference>
<dbReference type="InterPro" id="IPR008591">
    <property type="entry name" value="GINS_Sld5"/>
</dbReference>
<proteinExistence type="inferred from homology"/>
<feature type="domain" description="GINS subunit" evidence="5">
    <location>
        <begin position="59"/>
        <end position="127"/>
    </location>
</feature>
<dbReference type="GO" id="GO:0006261">
    <property type="term" value="P:DNA-templated DNA replication"/>
    <property type="evidence" value="ECO:0007669"/>
    <property type="project" value="InterPro"/>
</dbReference>
<dbReference type="SUPFAM" id="SSF160059">
    <property type="entry name" value="PriA/YqbF domain"/>
    <property type="match status" value="1"/>
</dbReference>
<dbReference type="EMBL" id="CAHR02000334">
    <property type="protein sequence ID" value="CCG84882.1"/>
    <property type="molecule type" value="Genomic_DNA"/>
</dbReference>
<dbReference type="InterPro" id="IPR038749">
    <property type="entry name" value="Sld5_GINS_A"/>
</dbReference>
<reference evidence="6 7" key="1">
    <citation type="journal article" date="2013" name="MBio">
        <title>Genome sequencing of the plant pathogen Taphrina deformans, the causal agent of peach leaf curl.</title>
        <authorList>
            <person name="Cisse O.H."/>
            <person name="Almeida J.M.G.C.F."/>
            <person name="Fonseca A."/>
            <person name="Kumar A.A."/>
            <person name="Salojaervi J."/>
            <person name="Overmyer K."/>
            <person name="Hauser P.M."/>
            <person name="Pagni M."/>
        </authorList>
    </citation>
    <scope>NUCLEOTIDE SEQUENCE [LARGE SCALE GENOMIC DNA]</scope>
    <source>
        <strain evidence="7">PYCC 5710 / ATCC 11124 / CBS 356.35 / IMI 108563 / JCM 9778 / NBRC 8474</strain>
    </source>
</reference>
<comment type="caution">
    <text evidence="6">The sequence shown here is derived from an EMBL/GenBank/DDBJ whole genome shotgun (WGS) entry which is preliminary data.</text>
</comment>
<evidence type="ECO:0000259" key="5">
    <source>
        <dbReference type="Pfam" id="PF05916"/>
    </source>
</evidence>
<organism evidence="6 7">
    <name type="scientific">Taphrina deformans (strain PYCC 5710 / ATCC 11124 / CBS 356.35 / IMI 108563 / JCM 9778 / NBRC 8474)</name>
    <name type="common">Peach leaf curl fungus</name>
    <name type="synonym">Lalaria deformans</name>
    <dbReference type="NCBI Taxonomy" id="1097556"/>
    <lineage>
        <taxon>Eukaryota</taxon>
        <taxon>Fungi</taxon>
        <taxon>Dikarya</taxon>
        <taxon>Ascomycota</taxon>
        <taxon>Taphrinomycotina</taxon>
        <taxon>Taphrinomycetes</taxon>
        <taxon>Taphrinales</taxon>
        <taxon>Taphrinaceae</taxon>
        <taxon>Taphrina</taxon>
    </lineage>
</organism>
<evidence type="ECO:0000256" key="1">
    <source>
        <dbReference type="ARBA" id="ARBA00004123"/>
    </source>
</evidence>
<comment type="function">
    <text evidence="4">The GINS complex plays an essential role in the initiation of DNA replication.</text>
</comment>
<dbReference type="Pfam" id="PF05916">
    <property type="entry name" value="Sld5"/>
    <property type="match status" value="1"/>
</dbReference>
<dbReference type="SUPFAM" id="SSF158573">
    <property type="entry name" value="GINS helical bundle-like"/>
    <property type="match status" value="1"/>
</dbReference>
<dbReference type="Gene3D" id="1.20.58.1030">
    <property type="match status" value="1"/>
</dbReference>
<evidence type="ECO:0000313" key="6">
    <source>
        <dbReference type="EMBL" id="CCG84882.1"/>
    </source>
</evidence>
<dbReference type="AlphaFoldDB" id="S0BED8"/>
<evidence type="ECO:0000256" key="2">
    <source>
        <dbReference type="ARBA" id="ARBA00022705"/>
    </source>
</evidence>
<name>S0BED8_TAPDE</name>
<dbReference type="PANTHER" id="PTHR21206">
    <property type="entry name" value="SLD5 PROTEIN"/>
    <property type="match status" value="1"/>
</dbReference>
<dbReference type="GO" id="GO:0000811">
    <property type="term" value="C:GINS complex"/>
    <property type="evidence" value="ECO:0007669"/>
    <property type="project" value="UniProtKB-UniRule"/>
</dbReference>
<gene>
    <name evidence="6" type="ORF">TAPDE_005433</name>
</gene>
<comment type="similarity">
    <text evidence="4">Belongs to the GINS4/SLD5 family.</text>
</comment>
<keyword evidence="2 4" id="KW-0235">DNA replication</keyword>
<dbReference type="InterPro" id="IPR036224">
    <property type="entry name" value="GINS_bundle-like_dom_sf"/>
</dbReference>
<dbReference type="VEuPathDB" id="FungiDB:TAPDE_005433"/>
<evidence type="ECO:0000256" key="4">
    <source>
        <dbReference type="PIRNR" id="PIRNR007764"/>
    </source>
</evidence>
<keyword evidence="3 4" id="KW-0539">Nucleus</keyword>
<dbReference type="InterPro" id="IPR021151">
    <property type="entry name" value="GINS_A"/>
</dbReference>
<dbReference type="GO" id="GO:0000727">
    <property type="term" value="P:double-strand break repair via break-induced replication"/>
    <property type="evidence" value="ECO:0007669"/>
    <property type="project" value="TreeGrafter"/>
</dbReference>
<dbReference type="STRING" id="1097556.S0BED8"/>
<sequence>MTTDRVQHGYSFMKDLTQAWTAERNSPDILPFSTLLIEGAMTRLRAQIDTVESMATDNERIFFKLVIMQIEIERIKFLLRSYLRTRISKIDRYLMFCNRDEVTSGHLSALERHYAEKHQMILERHYHTSFMKNAPESGHLRKLDDTGAAGLSMIDKPNLNRAVFCKIIKPLQESDKLRSEAYDLEVGNTVLIRYNLVKPFLYTVCVHSLKKSKANSVQDTVQLL</sequence>
<dbReference type="CDD" id="cd11711">
    <property type="entry name" value="GINS_A_Sld5"/>
    <property type="match status" value="1"/>
</dbReference>
<comment type="subcellular location">
    <subcellularLocation>
        <location evidence="1 4">Nucleus</location>
    </subcellularLocation>
</comment>
<dbReference type="PIRSF" id="PIRSF007764">
    <property type="entry name" value="Sld5"/>
    <property type="match status" value="1"/>
</dbReference>
<evidence type="ECO:0000313" key="7">
    <source>
        <dbReference type="Proteomes" id="UP000013776"/>
    </source>
</evidence>